<name>A0A504YL88_FASGI</name>
<dbReference type="InterPro" id="IPR051484">
    <property type="entry name" value="Tensin_PTEN_phosphatase"/>
</dbReference>
<dbReference type="InterPro" id="IPR013625">
    <property type="entry name" value="PTB"/>
</dbReference>
<dbReference type="Gene3D" id="2.30.29.30">
    <property type="entry name" value="Pleckstrin-homology domain (PH domain)/Phosphotyrosine-binding domain (PTB)"/>
    <property type="match status" value="1"/>
</dbReference>
<dbReference type="SUPFAM" id="SSF50729">
    <property type="entry name" value="PH domain-like"/>
    <property type="match status" value="1"/>
</dbReference>
<dbReference type="EMBL" id="SUNJ01007449">
    <property type="protein sequence ID" value="TPP61994.1"/>
    <property type="molecule type" value="Genomic_DNA"/>
</dbReference>
<dbReference type="Pfam" id="PF08416">
    <property type="entry name" value="PTB"/>
    <property type="match status" value="1"/>
</dbReference>
<dbReference type="PANTHER" id="PTHR45734">
    <property type="entry name" value="TENSIN"/>
    <property type="match status" value="1"/>
</dbReference>
<evidence type="ECO:0000313" key="2">
    <source>
        <dbReference type="EMBL" id="TPP61994.1"/>
    </source>
</evidence>
<accession>A0A504YL88</accession>
<protein>
    <submittedName>
        <fullName evidence="2">Tensin-1</fullName>
    </submittedName>
</protein>
<keyword evidence="3" id="KW-1185">Reference proteome</keyword>
<dbReference type="InterPro" id="IPR011993">
    <property type="entry name" value="PH-like_dom_sf"/>
</dbReference>
<comment type="caution">
    <text evidence="2">The sequence shown here is derived from an EMBL/GenBank/DDBJ whole genome shotgun (WGS) entry which is preliminary data.</text>
</comment>
<dbReference type="AlphaFoldDB" id="A0A504YL88"/>
<feature type="domain" description="PTB" evidence="1">
    <location>
        <begin position="48"/>
        <end position="92"/>
    </location>
</feature>
<dbReference type="GO" id="GO:0005925">
    <property type="term" value="C:focal adhesion"/>
    <property type="evidence" value="ECO:0007669"/>
    <property type="project" value="TreeGrafter"/>
</dbReference>
<reference evidence="2 3" key="1">
    <citation type="submission" date="2019-04" db="EMBL/GenBank/DDBJ databases">
        <title>Annotation for the trematode Fasciola gigantica.</title>
        <authorList>
            <person name="Choi Y.-J."/>
        </authorList>
    </citation>
    <scope>NUCLEOTIDE SEQUENCE [LARGE SCALE GENOMIC DNA]</scope>
    <source>
        <strain evidence="2">Uganda_cow_1</strain>
    </source>
</reference>
<dbReference type="OrthoDB" id="6273691at2759"/>
<sequence length="94" mass="10849">MTPNVLDHVSVSVPVSRSTPIKIGPIYENHDEASKSSHFYCTILCICEQVKQTEVTIKVSHDGLTVTDNWRKLFFRRHYPFYSVSYCSTDPLQR</sequence>
<proteinExistence type="predicted"/>
<dbReference type="PANTHER" id="PTHR45734:SF10">
    <property type="entry name" value="BLISTERY, ISOFORM A"/>
    <property type="match status" value="1"/>
</dbReference>
<evidence type="ECO:0000259" key="1">
    <source>
        <dbReference type="Pfam" id="PF08416"/>
    </source>
</evidence>
<dbReference type="Proteomes" id="UP000316759">
    <property type="component" value="Unassembled WGS sequence"/>
</dbReference>
<dbReference type="STRING" id="46835.A0A504YL88"/>
<evidence type="ECO:0000313" key="3">
    <source>
        <dbReference type="Proteomes" id="UP000316759"/>
    </source>
</evidence>
<organism evidence="2 3">
    <name type="scientific">Fasciola gigantica</name>
    <name type="common">Giant liver fluke</name>
    <dbReference type="NCBI Taxonomy" id="46835"/>
    <lineage>
        <taxon>Eukaryota</taxon>
        <taxon>Metazoa</taxon>
        <taxon>Spiralia</taxon>
        <taxon>Lophotrochozoa</taxon>
        <taxon>Platyhelminthes</taxon>
        <taxon>Trematoda</taxon>
        <taxon>Digenea</taxon>
        <taxon>Plagiorchiida</taxon>
        <taxon>Echinostomata</taxon>
        <taxon>Echinostomatoidea</taxon>
        <taxon>Fasciolidae</taxon>
        <taxon>Fasciola</taxon>
    </lineage>
</organism>
<gene>
    <name evidence="2" type="ORF">FGIG_00285</name>
</gene>